<evidence type="ECO:0000313" key="3">
    <source>
        <dbReference type="Proteomes" id="UP001597097"/>
    </source>
</evidence>
<accession>A0ABW4GDC8</accession>
<evidence type="ECO:0008006" key="4">
    <source>
        <dbReference type="Google" id="ProtNLM"/>
    </source>
</evidence>
<reference evidence="3" key="1">
    <citation type="journal article" date="2019" name="Int. J. Syst. Evol. Microbiol.">
        <title>The Global Catalogue of Microorganisms (GCM) 10K type strain sequencing project: providing services to taxonomists for standard genome sequencing and annotation.</title>
        <authorList>
            <consortium name="The Broad Institute Genomics Platform"/>
            <consortium name="The Broad Institute Genome Sequencing Center for Infectious Disease"/>
            <person name="Wu L."/>
            <person name="Ma J."/>
        </authorList>
    </citation>
    <scope>NUCLEOTIDE SEQUENCE [LARGE SCALE GENOMIC DNA]</scope>
    <source>
        <strain evidence="3">CGMCC 1.15399</strain>
    </source>
</reference>
<name>A0ABW4GDC8_9ACTN</name>
<proteinExistence type="predicted"/>
<evidence type="ECO:0000313" key="2">
    <source>
        <dbReference type="EMBL" id="MFD1540525.1"/>
    </source>
</evidence>
<keyword evidence="1" id="KW-0732">Signal</keyword>
<organism evidence="2 3">
    <name type="scientific">Nonomuraea guangzhouensis</name>
    <dbReference type="NCBI Taxonomy" id="1291555"/>
    <lineage>
        <taxon>Bacteria</taxon>
        <taxon>Bacillati</taxon>
        <taxon>Actinomycetota</taxon>
        <taxon>Actinomycetes</taxon>
        <taxon>Streptosporangiales</taxon>
        <taxon>Streptosporangiaceae</taxon>
        <taxon>Nonomuraea</taxon>
    </lineage>
</organism>
<dbReference type="EMBL" id="JBHUCM010000019">
    <property type="protein sequence ID" value="MFD1540525.1"/>
    <property type="molecule type" value="Genomic_DNA"/>
</dbReference>
<keyword evidence="3" id="KW-1185">Reference proteome</keyword>
<gene>
    <name evidence="2" type="ORF">ACFSJ0_25955</name>
</gene>
<evidence type="ECO:0000256" key="1">
    <source>
        <dbReference type="SAM" id="SignalP"/>
    </source>
</evidence>
<feature type="chain" id="PRO_5045890337" description="DUF732 domain-containing protein" evidence="1">
    <location>
        <begin position="26"/>
        <end position="113"/>
    </location>
</feature>
<protein>
    <recommendedName>
        <fullName evidence="4">DUF732 domain-containing protein</fullName>
    </recommendedName>
</protein>
<feature type="signal peptide" evidence="1">
    <location>
        <begin position="1"/>
        <end position="25"/>
    </location>
</feature>
<comment type="caution">
    <text evidence="2">The sequence shown here is derived from an EMBL/GenBank/DDBJ whole genome shotgun (WGS) entry which is preliminary data.</text>
</comment>
<sequence>MNISSIARSAVLTLTTIVLVSTASACGGSADTAGKTDAGTIDKATLIDAMKKKTPDLKELPASTFDCMVGVMIKYGDQPTLQGIVDGKLDVSNDFKAFGAKEKQIQREVSDCK</sequence>
<dbReference type="Proteomes" id="UP001597097">
    <property type="component" value="Unassembled WGS sequence"/>
</dbReference>
<dbReference type="RefSeq" id="WP_219526961.1">
    <property type="nucleotide sequence ID" value="NZ_JAHKRM010000001.1"/>
</dbReference>